<feature type="signal peptide" evidence="3">
    <location>
        <begin position="1"/>
        <end position="31"/>
    </location>
</feature>
<feature type="chain" id="PRO_5037290231" evidence="3">
    <location>
        <begin position="32"/>
        <end position="386"/>
    </location>
</feature>
<dbReference type="Pfam" id="PF10282">
    <property type="entry name" value="Lactonase"/>
    <property type="match status" value="2"/>
</dbReference>
<comment type="caution">
    <text evidence="4">The sequence shown here is derived from an EMBL/GenBank/DDBJ whole genome shotgun (WGS) entry which is preliminary data.</text>
</comment>
<dbReference type="InterPro" id="IPR015943">
    <property type="entry name" value="WD40/YVTN_repeat-like_dom_sf"/>
</dbReference>
<evidence type="ECO:0000313" key="4">
    <source>
        <dbReference type="EMBL" id="MBO2451114.1"/>
    </source>
</evidence>
<dbReference type="InterPro" id="IPR050282">
    <property type="entry name" value="Cycloisomerase_2"/>
</dbReference>
<accession>A0A939PL20</accession>
<dbReference type="PANTHER" id="PTHR30344:SF1">
    <property type="entry name" value="6-PHOSPHOGLUCONOLACTONASE"/>
    <property type="match status" value="1"/>
</dbReference>
<proteinExistence type="inferred from homology"/>
<name>A0A939PL20_9ACTN</name>
<reference evidence="4" key="1">
    <citation type="submission" date="2021-03" db="EMBL/GenBank/DDBJ databases">
        <authorList>
            <person name="Kanchanasin P."/>
            <person name="Saeng-In P."/>
            <person name="Phongsopitanun W."/>
            <person name="Yuki M."/>
            <person name="Kudo T."/>
            <person name="Ohkuma M."/>
            <person name="Tanasupawat S."/>
        </authorList>
    </citation>
    <scope>NUCLEOTIDE SEQUENCE</scope>
    <source>
        <strain evidence="4">GKU 128</strain>
    </source>
</reference>
<dbReference type="GO" id="GO:0017057">
    <property type="term" value="F:6-phosphogluconolactonase activity"/>
    <property type="evidence" value="ECO:0007669"/>
    <property type="project" value="TreeGrafter"/>
</dbReference>
<evidence type="ECO:0000256" key="3">
    <source>
        <dbReference type="SAM" id="SignalP"/>
    </source>
</evidence>
<evidence type="ECO:0000313" key="5">
    <source>
        <dbReference type="Proteomes" id="UP000669179"/>
    </source>
</evidence>
<evidence type="ECO:0000256" key="2">
    <source>
        <dbReference type="SAM" id="MobiDB-lite"/>
    </source>
</evidence>
<dbReference type="Proteomes" id="UP000669179">
    <property type="component" value="Unassembled WGS sequence"/>
</dbReference>
<comment type="similarity">
    <text evidence="1">Belongs to the cycloisomerase 2 family.</text>
</comment>
<dbReference type="InterPro" id="IPR011045">
    <property type="entry name" value="N2O_reductase_N"/>
</dbReference>
<sequence>MPSMSIRSSTRAGGAAVLAVALLTVPHSAHARAAAGPIPPPSGGVLYATNAVSGDVSSLAIGPGGTLSTLAKPVSTGGQFPRGIALATNGSTAYVVNSDSSTMSVFRVGVRGALQPNPQIVKTGEEPWGATVAPNGRTLYVTNTTDATIRAYRIGPDGTPTSLGDFRTTSDHPKQTVLTPDGRFLYLAYADADETADSPTRVITRYAVRADGTLGPPQDVAKVEPADFGIAISPDGGLVYVSSNATDKVWGFRRGADGSLTPVPGSPFAAPESPTGLKVTPDRQHLYVAANDGDSPPGGLLGYTIRADGSLEPTADSPAPTPDGAEAAAVAITPDGKDVFAAIRDTNQVSAFAIGAGGRLKEAPGSPFLTGGERPLNQSLAVRPAP</sequence>
<keyword evidence="5" id="KW-1185">Reference proteome</keyword>
<dbReference type="EMBL" id="JAGEOJ010000012">
    <property type="protein sequence ID" value="MBO2451114.1"/>
    <property type="molecule type" value="Genomic_DNA"/>
</dbReference>
<evidence type="ECO:0000256" key="1">
    <source>
        <dbReference type="ARBA" id="ARBA00005564"/>
    </source>
</evidence>
<protein>
    <submittedName>
        <fullName evidence="4">Beta-propeller fold lactonase family protein</fullName>
    </submittedName>
</protein>
<feature type="region of interest" description="Disordered" evidence="2">
    <location>
        <begin position="360"/>
        <end position="386"/>
    </location>
</feature>
<dbReference type="AlphaFoldDB" id="A0A939PL20"/>
<dbReference type="Gene3D" id="2.130.10.10">
    <property type="entry name" value="YVTN repeat-like/Quinoprotein amine dehydrogenase"/>
    <property type="match status" value="4"/>
</dbReference>
<dbReference type="PANTHER" id="PTHR30344">
    <property type="entry name" value="6-PHOSPHOGLUCONOLACTONASE-RELATED"/>
    <property type="match status" value="1"/>
</dbReference>
<keyword evidence="3" id="KW-0732">Signal</keyword>
<dbReference type="InterPro" id="IPR019405">
    <property type="entry name" value="Lactonase_7-beta_prop"/>
</dbReference>
<organism evidence="4 5">
    <name type="scientific">Actinomadura barringtoniae</name>
    <dbReference type="NCBI Taxonomy" id="1427535"/>
    <lineage>
        <taxon>Bacteria</taxon>
        <taxon>Bacillati</taxon>
        <taxon>Actinomycetota</taxon>
        <taxon>Actinomycetes</taxon>
        <taxon>Streptosporangiales</taxon>
        <taxon>Thermomonosporaceae</taxon>
        <taxon>Actinomadura</taxon>
    </lineage>
</organism>
<gene>
    <name evidence="4" type="ORF">J4573_28720</name>
</gene>
<dbReference type="SUPFAM" id="SSF50974">
    <property type="entry name" value="Nitrous oxide reductase, N-terminal domain"/>
    <property type="match status" value="1"/>
</dbReference>